<gene>
    <name evidence="2" type="primary">rec2_2</name>
    <name evidence="2" type="ORF">NCTC8284_02700</name>
</gene>
<dbReference type="AlphaFoldDB" id="A0A448MQU5"/>
<feature type="transmembrane region" description="Helical" evidence="1">
    <location>
        <begin position="97"/>
        <end position="117"/>
    </location>
</feature>
<dbReference type="EMBL" id="LR134405">
    <property type="protein sequence ID" value="VEH67503.1"/>
    <property type="molecule type" value="Genomic_DNA"/>
</dbReference>
<evidence type="ECO:0000313" key="2">
    <source>
        <dbReference type="EMBL" id="VEH67503.1"/>
    </source>
</evidence>
<dbReference type="KEGG" id="rpne:NCTC8284_02700"/>
<proteinExistence type="predicted"/>
<reference evidence="2 3" key="1">
    <citation type="submission" date="2018-12" db="EMBL/GenBank/DDBJ databases">
        <authorList>
            <consortium name="Pathogen Informatics"/>
        </authorList>
    </citation>
    <scope>NUCLEOTIDE SEQUENCE [LARGE SCALE GENOMIC DNA]</scope>
    <source>
        <strain evidence="2 3">NCTC8284</strain>
    </source>
</reference>
<dbReference type="Proteomes" id="UP000278733">
    <property type="component" value="Chromosome"/>
</dbReference>
<keyword evidence="1" id="KW-0812">Transmembrane</keyword>
<evidence type="ECO:0000313" key="3">
    <source>
        <dbReference type="Proteomes" id="UP000278733"/>
    </source>
</evidence>
<keyword evidence="1" id="KW-0472">Membrane</keyword>
<feature type="transmembrane region" description="Helical" evidence="1">
    <location>
        <begin position="41"/>
        <end position="63"/>
    </location>
</feature>
<protein>
    <submittedName>
        <fullName evidence="2">Protein Rec2</fullName>
    </submittedName>
</protein>
<evidence type="ECO:0000256" key="1">
    <source>
        <dbReference type="SAM" id="Phobius"/>
    </source>
</evidence>
<keyword evidence="1" id="KW-1133">Transmembrane helix</keyword>
<accession>A0A448MQU5</accession>
<name>A0A448MQU5_9PAST</name>
<organism evidence="2 3">
    <name type="scientific">Rodentibacter pneumotropicus</name>
    <dbReference type="NCBI Taxonomy" id="758"/>
    <lineage>
        <taxon>Bacteria</taxon>
        <taxon>Pseudomonadati</taxon>
        <taxon>Pseudomonadota</taxon>
        <taxon>Gammaproteobacteria</taxon>
        <taxon>Pasteurellales</taxon>
        <taxon>Pasteurellaceae</taxon>
        <taxon>Rodentibacter</taxon>
    </lineage>
</organism>
<sequence>MILFAVLSDGALYSWQLANHLAEGITQIITLFQGRWFSISLNLSLILTALFSLFFLLITLRIYSEKRVLQKDWKIKAAKYFTLDINRSLPIIWKKQAVWGSVGIAVLSLLIVIIRQYQKPVWQLDTLDVGQGWQP</sequence>